<dbReference type="Gene3D" id="1.20.58.2190">
    <property type="match status" value="3"/>
</dbReference>
<reference evidence="6" key="1">
    <citation type="submission" date="2025-08" db="UniProtKB">
        <authorList>
            <consortium name="RefSeq"/>
        </authorList>
    </citation>
    <scope>IDENTIFICATION</scope>
    <source>
        <tissue evidence="6">Gonad</tissue>
    </source>
</reference>
<feature type="domain" description="NHR" evidence="4">
    <location>
        <begin position="433"/>
        <end position="595"/>
    </location>
</feature>
<protein>
    <submittedName>
        <fullName evidence="6">Uncharacterized protein LOC109474496</fullName>
    </submittedName>
</protein>
<feature type="region of interest" description="Disordered" evidence="2">
    <location>
        <begin position="1387"/>
        <end position="1448"/>
    </location>
</feature>
<dbReference type="InterPro" id="IPR038765">
    <property type="entry name" value="Papain-like_cys_pep_sf"/>
</dbReference>
<gene>
    <name evidence="6" type="primary">LOC109474496</name>
</gene>
<feature type="domain" description="NHR" evidence="4">
    <location>
        <begin position="907"/>
        <end position="1067"/>
    </location>
</feature>
<organism evidence="5 6">
    <name type="scientific">Branchiostoma belcheri</name>
    <name type="common">Amphioxus</name>
    <dbReference type="NCBI Taxonomy" id="7741"/>
    <lineage>
        <taxon>Eukaryota</taxon>
        <taxon>Metazoa</taxon>
        <taxon>Chordata</taxon>
        <taxon>Cephalochordata</taxon>
        <taxon>Leptocardii</taxon>
        <taxon>Amphioxiformes</taxon>
        <taxon>Branchiostomatidae</taxon>
        <taxon>Branchiostoma</taxon>
    </lineage>
</organism>
<dbReference type="Gene3D" id="2.60.120.920">
    <property type="match status" value="2"/>
</dbReference>
<dbReference type="InterPro" id="IPR003323">
    <property type="entry name" value="OTU_dom"/>
</dbReference>
<proteinExistence type="predicted"/>
<feature type="compositionally biased region" description="Polar residues" evidence="2">
    <location>
        <begin position="110"/>
        <end position="125"/>
    </location>
</feature>
<feature type="region of interest" description="Disordered" evidence="2">
    <location>
        <begin position="1098"/>
        <end position="1159"/>
    </location>
</feature>
<dbReference type="InterPro" id="IPR006573">
    <property type="entry name" value="NHR_dom"/>
</dbReference>
<accession>A0A6P4YLK0</accession>
<feature type="compositionally biased region" description="Low complexity" evidence="2">
    <location>
        <begin position="183"/>
        <end position="220"/>
    </location>
</feature>
<dbReference type="Pfam" id="PF09409">
    <property type="entry name" value="PUB"/>
    <property type="match status" value="1"/>
</dbReference>
<evidence type="ECO:0000259" key="3">
    <source>
        <dbReference type="PROSITE" id="PS50802"/>
    </source>
</evidence>
<dbReference type="InterPro" id="IPR036339">
    <property type="entry name" value="PUB-like_dom_sf"/>
</dbReference>
<evidence type="ECO:0000313" key="6">
    <source>
        <dbReference type="RefSeq" id="XP_019630345.1"/>
    </source>
</evidence>
<dbReference type="PANTHER" id="PTHR12429:SF6">
    <property type="entry name" value="PROTEIN NEURALIZED"/>
    <property type="match status" value="1"/>
</dbReference>
<dbReference type="SUPFAM" id="SSF143503">
    <property type="entry name" value="PUG domain-like"/>
    <property type="match status" value="3"/>
</dbReference>
<keyword evidence="1" id="KW-0788">Thiol protease</keyword>
<feature type="compositionally biased region" description="Basic and acidic residues" evidence="2">
    <location>
        <begin position="1387"/>
        <end position="1439"/>
    </location>
</feature>
<name>A0A6P4YLK0_BRABE</name>
<dbReference type="SUPFAM" id="SSF54001">
    <property type="entry name" value="Cysteine proteinases"/>
    <property type="match status" value="1"/>
</dbReference>
<dbReference type="GO" id="GO:0008234">
    <property type="term" value="F:cysteine-type peptidase activity"/>
    <property type="evidence" value="ECO:0007669"/>
    <property type="project" value="UniProtKB-KW"/>
</dbReference>
<dbReference type="Gene3D" id="3.90.70.80">
    <property type="match status" value="1"/>
</dbReference>
<keyword evidence="5" id="KW-1185">Reference proteome</keyword>
<dbReference type="InterPro" id="IPR043136">
    <property type="entry name" value="B30.2/SPRY_sf"/>
</dbReference>
<feature type="compositionally biased region" description="Basic and acidic residues" evidence="2">
    <location>
        <begin position="164"/>
        <end position="182"/>
    </location>
</feature>
<dbReference type="Pfam" id="PF07177">
    <property type="entry name" value="Neuralized"/>
    <property type="match status" value="2"/>
</dbReference>
<dbReference type="OrthoDB" id="6158363at2759"/>
<feature type="region of interest" description="Disordered" evidence="2">
    <location>
        <begin position="403"/>
        <end position="432"/>
    </location>
</feature>
<evidence type="ECO:0000259" key="4">
    <source>
        <dbReference type="PROSITE" id="PS51065"/>
    </source>
</evidence>
<evidence type="ECO:0000313" key="5">
    <source>
        <dbReference type="Proteomes" id="UP000515135"/>
    </source>
</evidence>
<dbReference type="CDD" id="cd09212">
    <property type="entry name" value="PUB"/>
    <property type="match status" value="3"/>
</dbReference>
<dbReference type="CDD" id="cd22758">
    <property type="entry name" value="OTU_232R-like"/>
    <property type="match status" value="1"/>
</dbReference>
<evidence type="ECO:0000256" key="2">
    <source>
        <dbReference type="SAM" id="MobiDB-lite"/>
    </source>
</evidence>
<feature type="compositionally biased region" description="Low complexity" evidence="2">
    <location>
        <begin position="1138"/>
        <end position="1155"/>
    </location>
</feature>
<feature type="region of interest" description="Disordered" evidence="2">
    <location>
        <begin position="867"/>
        <end position="892"/>
    </location>
</feature>
<feature type="compositionally biased region" description="Low complexity" evidence="2">
    <location>
        <begin position="141"/>
        <end position="154"/>
    </location>
</feature>
<dbReference type="PROSITE" id="PS51065">
    <property type="entry name" value="NHR"/>
    <property type="match status" value="2"/>
</dbReference>
<dbReference type="SMART" id="SM00580">
    <property type="entry name" value="PUG"/>
    <property type="match status" value="1"/>
</dbReference>
<feature type="compositionally biased region" description="Basic and acidic residues" evidence="2">
    <location>
        <begin position="1103"/>
        <end position="1114"/>
    </location>
</feature>
<feature type="compositionally biased region" description="Polar residues" evidence="2">
    <location>
        <begin position="42"/>
        <end position="53"/>
    </location>
</feature>
<dbReference type="GO" id="GO:0061630">
    <property type="term" value="F:ubiquitin protein ligase activity"/>
    <property type="evidence" value="ECO:0007669"/>
    <property type="project" value="TreeGrafter"/>
</dbReference>
<dbReference type="GeneID" id="109474496"/>
<feature type="compositionally biased region" description="Low complexity" evidence="2">
    <location>
        <begin position="75"/>
        <end position="88"/>
    </location>
</feature>
<dbReference type="SMART" id="SM00588">
    <property type="entry name" value="NEUZ"/>
    <property type="match status" value="2"/>
</dbReference>
<keyword evidence="1" id="KW-0378">Hydrolase</keyword>
<dbReference type="InterPro" id="IPR037962">
    <property type="entry name" value="Neuralized"/>
</dbReference>
<sequence length="1460" mass="159683">MENRRDVTGEGGVLVDPPPPAEWQPGLRMGNTPSGPEGTVKGDQTVSQDSDSGTDLGEDAANSPVPPDEEKISDDSASVSVATAEESSPPGPTKLESSEPPPGRTDTDSPETTSAVRTTPDGNDQTETESPSPEAPEKDSTTPGDTSTPDPSDTAADEPEAVTVEDKVEFSEVVEKTAEDKAPAATTEDTTTDPQTATDTAEKPSASAQSTTTSTDSMSTEARTASYFQAAGMDPGMVQLLKQMYPDIFVQMEAYTRLVSHVNTLGFSFRSHVPMDGNCMFHAVADQLRRTEGPEMSHQELRSKAVDYLRKHPFTEGNQHLRSFVPDEKWDSYLAAMSRDGEWGDHIALIALASVLRREIHVVSSTPGDDFLTKVHPNGGTDEPVTGPPLLLGHYAEQHYVSLDGPQRPRRQLSRQLSIEAPPPRDLQDKPEGMTFHGVCGATIMLSPNKRSAHRLSVPDEQTSTSALVFSASPVMVDQEVQIEFSGYTDKGSGALYFGVTTVDPATWSPAELPASLAVDERNIAGFWVWPIDHDLMTTGALFKFSVNCNGNLEYSSNVNGGRSKLQLASIPADQPIWAVLDLQGRTQTVKFVDGEDKKKATVIWKKGEGPDIPPDINVVMGFLQNLLMDKIQILKSCAAVIREEETPERARRALTYLRKLTMNVIETGDEEENRKVYIGNSEFKETILRAHSAQQFMVAAGWCQVDDMMVFTRTCDVLLQPTVEALDESLNALPEESFTENYTTEEMQPAEEKNALQDKIQIIATCAAIIKEQERTKLAREALNTVRRMTNNILKQPDDQKYRKVRVGNKTFQETVMKSTNAQQFVVAAGWKQVEDVMVFDKSNDELLSPTLQIIDDLLSSLPWETPDDKDETAHPFVPQSTAEAAPVGSPKLVKGLPTGVKATRDVRFHVIRGSNIALAPDRKSARRKGGISNAITFSDKPFDTSQMIAVQITDRDPTVECAVVLGVTTVDPIKWDTEQLPKFLSNLSSDDGFWSEPVGDDAALPGNILTLYVSGSGSMKCSVYATGADQPVEEFDVVCNIPTGKPMWAVLDLFGSTTAVSFVDIEEKQYSDEEAPLVTETDRSYVASLLSNISENIPSTTDKEGESKKANEAGDDTSPTRTSGPAEEEIKDAEASAHATGETAGAEGGVSTEDLPRENWLTPFVNELLEKETVEQAKLTLTTIWTITDQVSNQKASDDNTRKLTTNDIPFAEAIKASSTTYQLFQKAGWKTLGDMLVFPQFGGHGPILVALEEGLCNLDKDETPVPEEKTDTSEGPHGTVKLTIKTCIEEIEGKETTGQARIALSAIRDVARRVRDNPGDNKYRKIDMRERAYADAIRRSEAAKNFMVTAGWIQVGDTMIFPKYCDKRLDRILTTVEESLSKLPDFHLAPEDGETAKEEKEPKETKSPPEEKEKAEEKITEGKIASEMKKHAEKETPVAAPGSNARAPVKTGMIFIC</sequence>
<dbReference type="InterPro" id="IPR018997">
    <property type="entry name" value="PUB_domain"/>
</dbReference>
<dbReference type="KEGG" id="bbel:109474496"/>
<dbReference type="PANTHER" id="PTHR12429">
    <property type="entry name" value="NEURALIZED"/>
    <property type="match status" value="1"/>
</dbReference>
<dbReference type="Pfam" id="PF02338">
    <property type="entry name" value="OTU"/>
    <property type="match status" value="1"/>
</dbReference>
<keyword evidence="1" id="KW-0645">Protease</keyword>
<feature type="domain" description="OTU" evidence="3">
    <location>
        <begin position="268"/>
        <end position="406"/>
    </location>
</feature>
<evidence type="ECO:0000256" key="1">
    <source>
        <dbReference type="ARBA" id="ARBA00022807"/>
    </source>
</evidence>
<dbReference type="PROSITE" id="PS50802">
    <property type="entry name" value="OTU"/>
    <property type="match status" value="1"/>
</dbReference>
<dbReference type="RefSeq" id="XP_019630345.1">
    <property type="nucleotide sequence ID" value="XM_019774786.1"/>
</dbReference>
<feature type="region of interest" description="Disordered" evidence="2">
    <location>
        <begin position="1"/>
        <end position="220"/>
    </location>
</feature>
<dbReference type="Proteomes" id="UP000515135">
    <property type="component" value="Unplaced"/>
</dbReference>